<comment type="caution">
    <text evidence="3">The sequence shown here is derived from an EMBL/GenBank/DDBJ whole genome shotgun (WGS) entry which is preliminary data.</text>
</comment>
<protein>
    <submittedName>
        <fullName evidence="3">Tetratricopeptide repeat protein</fullName>
    </submittedName>
</protein>
<dbReference type="Pfam" id="PF17128">
    <property type="entry name" value="DUF5107"/>
    <property type="match status" value="1"/>
</dbReference>
<dbReference type="PANTHER" id="PTHR12558:SF13">
    <property type="entry name" value="CELL DIVISION CYCLE PROTEIN 27 HOMOLOG"/>
    <property type="match status" value="1"/>
</dbReference>
<evidence type="ECO:0000313" key="4">
    <source>
        <dbReference type="Proteomes" id="UP000094067"/>
    </source>
</evidence>
<dbReference type="PROSITE" id="PS50005">
    <property type="entry name" value="TPR"/>
    <property type="match status" value="1"/>
</dbReference>
<dbReference type="SMART" id="SM00028">
    <property type="entry name" value="TPR"/>
    <property type="match status" value="5"/>
</dbReference>
<sequence length="1115" mass="127282">MLFRGKVSAEADKGVNDMISRQKLVIPTYEMDEAEKAPVFYDVRNHQGTRGNIYPIPMTDTFKNVKTDREYDAIRLENEFIRVTVLPQLGGRIYEGYDKKADYHFVYKNNVIKPALIGLCGAWISGGIEFNWPQHHRPTTFMPVDSWIEKGEDGSETAWMGEYEPLFGMKGMVGVTIWPDKAYVTVKTRLYNPTNAMQTFHWWANLAVHANQDYQLQFPPDVDYITYHYKDAVSPFPVVRGEFARADFGEGADITWFKNIPSPASFFILNSDYNFMGGYDHGRKRGTVHVADHHVSVGKKFFTWGSREFGDVWHSNLTDEDGAYLEIMTGCYTDNQPDFSFMAPDETKTFEQTWYALSDMPGLKNAGKDGAVGFVHEGRSLEVCFNVTAVHENARMKVVLKGETLVEEEVSLEPGKPVLRTFEVPEDMEEKEVSAFLYDEDGKELISYTYRVPFFENREKPVPHKPAREPKEIGCQEELYLEGLHLEQYRHVTLRAQDYYMEALRRDPGDSRCNNAMGLLMMRRGNCREALRFMERAVKRCMLRNPNPRDGEYCFNYAWALEENGQEEEAVRYYRKAAWNYGYKGAGLKQAAKLSVRRGDIGAARDCVREALAVNGESPELFFLQAFLLRKEGRTQEAEAVTGRMLEIDPMAYGSLGENWFLQGESGLERLQAVLGKRRTAWLVLMASYLELGAWEEVLKLGEKAPSDPMVYYDCAYAAAGLGKEEDAAAFLKKAGVDPGDYCFPYTDMDKRVLEYAYSRGLDGGRSAYYLGCLYYGRDNREEGMRYWEEAVSREDGLYQAHRCLALALLEVCRDKTGARREMEKAFALKRASSAGENSSPSPDGRYLLELMEIRKQCGVPVRNLLELLEEYPDLVYKREDLYHQQLVLYNEAGMPEKAAEFLKKRIFNPYEGGEGILVKAHILAYIQLGRRALREGKNKDAIAFLEKALEYPENYHEGRGVMAREAAVYYHMAKALEADGRGEEALAWYEKAAAYQTGRLDESDFYTACALRRLGKEREAAILYRQMLEGADALLEKEDRLPYFGGFVSNLPGEHDVRKANHMKAHPAKFYAYTGLGRKEEAEREKELAAYWGAELAWLSIIEEDGGNLGYEGI</sequence>
<dbReference type="SUPFAM" id="SSF48452">
    <property type="entry name" value="TPR-like"/>
    <property type="match status" value="3"/>
</dbReference>
<dbReference type="Pfam" id="PF13432">
    <property type="entry name" value="TPR_16"/>
    <property type="match status" value="2"/>
</dbReference>
<keyword evidence="1" id="KW-0802">TPR repeat</keyword>
<dbReference type="PATRIC" id="fig|1432052.4.peg.590"/>
<gene>
    <name evidence="3" type="ORF">BEI61_00528</name>
</gene>
<feature type="domain" description="DUF5107" evidence="2">
    <location>
        <begin position="52"/>
        <end position="338"/>
    </location>
</feature>
<dbReference type="EMBL" id="MCGH01000001">
    <property type="protein sequence ID" value="ODM08899.1"/>
    <property type="molecule type" value="Genomic_DNA"/>
</dbReference>
<dbReference type="InterPro" id="IPR033396">
    <property type="entry name" value="DUF5107"/>
</dbReference>
<dbReference type="Proteomes" id="UP000094067">
    <property type="component" value="Unassembled WGS sequence"/>
</dbReference>
<accession>A0A1E3AJV3</accession>
<reference evidence="3 4" key="1">
    <citation type="submission" date="2016-07" db="EMBL/GenBank/DDBJ databases">
        <title>Characterization of isolates of Eisenbergiella tayi derived from blood cultures, using whole genome sequencing.</title>
        <authorList>
            <person name="Burdz T."/>
            <person name="Wiebe D."/>
            <person name="Huynh C."/>
            <person name="Bernard K."/>
        </authorList>
    </citation>
    <scope>NUCLEOTIDE SEQUENCE [LARGE SCALE GENOMIC DNA]</scope>
    <source>
        <strain evidence="3 4">NML 110608</strain>
    </source>
</reference>
<evidence type="ECO:0000259" key="2">
    <source>
        <dbReference type="Pfam" id="PF17128"/>
    </source>
</evidence>
<name>A0A1E3AJV3_9FIRM</name>
<organism evidence="3 4">
    <name type="scientific">Eisenbergiella tayi</name>
    <dbReference type="NCBI Taxonomy" id="1432052"/>
    <lineage>
        <taxon>Bacteria</taxon>
        <taxon>Bacillati</taxon>
        <taxon>Bacillota</taxon>
        <taxon>Clostridia</taxon>
        <taxon>Lachnospirales</taxon>
        <taxon>Lachnospiraceae</taxon>
        <taxon>Eisenbergiella</taxon>
    </lineage>
</organism>
<evidence type="ECO:0000313" key="3">
    <source>
        <dbReference type="EMBL" id="ODM08899.1"/>
    </source>
</evidence>
<dbReference type="Gene3D" id="1.25.40.10">
    <property type="entry name" value="Tetratricopeptide repeat domain"/>
    <property type="match status" value="4"/>
</dbReference>
<dbReference type="AlphaFoldDB" id="A0A1E3AJV3"/>
<dbReference type="InterPro" id="IPR011990">
    <property type="entry name" value="TPR-like_helical_dom_sf"/>
</dbReference>
<dbReference type="InterPro" id="IPR019734">
    <property type="entry name" value="TPR_rpt"/>
</dbReference>
<evidence type="ECO:0000256" key="1">
    <source>
        <dbReference type="PROSITE-ProRule" id="PRU00339"/>
    </source>
</evidence>
<dbReference type="PANTHER" id="PTHR12558">
    <property type="entry name" value="CELL DIVISION CYCLE 16,23,27"/>
    <property type="match status" value="1"/>
</dbReference>
<proteinExistence type="predicted"/>
<feature type="repeat" description="TPR" evidence="1">
    <location>
        <begin position="923"/>
        <end position="956"/>
    </location>
</feature>